<gene>
    <name evidence="2" type="ORF">CARN1_2091</name>
</gene>
<feature type="region of interest" description="Disordered" evidence="1">
    <location>
        <begin position="684"/>
        <end position="737"/>
    </location>
</feature>
<proteinExistence type="predicted"/>
<protein>
    <submittedName>
        <fullName evidence="2">Uncharacterized protein</fullName>
    </submittedName>
</protein>
<feature type="compositionally biased region" description="Pro residues" evidence="1">
    <location>
        <begin position="693"/>
        <end position="706"/>
    </location>
</feature>
<comment type="caution">
    <text evidence="2">The sequence shown here is derived from an EMBL/GenBank/DDBJ whole genome shotgun (WGS) entry which is preliminary data.</text>
</comment>
<sequence length="786" mass="80919">MQSYMGTTQLAGLIGSTLTTILGFSGGAIDFNQPIPSTDSALQVTLTQIDQILGALENAVHGGNITQDILQIAQALYARNVSVEDQLNSAQKIYSDFQQIGKGPQQTIDGILSMGRDILDFGQANGSGLTGANALLYKDKVLLSKDLGNAENLVDSGFAALGALGALSQGGSAAAVAADAARLGLDLHLHGAVGKDCYDVLSGISDLSQISRGGFMNVAEGSINLGETFVSSSSEFGQWLHNHGQDVLGAASAFEEILGGGVLNIAQGTVNLGEDLVKLNVVSAKSALGSWLTSNGLRFTGIVGGISSIVSGFEEGGVAGGAQAGIGADVLLTSIGATGGLATPIAIVIGILTIAFGGHHDNPATMPDKYDTQRYGQMDAAITGSSNPSGQSFTEDPTLRKLFGGRTGIQAIEETLAFYKTKANAPGWLQPLWHQLSAMFGETAQGTGHLSIGINGTGKDCNNQEVTGATGTDGKVYQYTQLGGMVYAFAAALAEGTRGEGLAPAVSYSGPYPTIAGLDWHAAQTPSGYGFYAEDTSNFGSFYSYDPANNNLYYSTTLGTIGGTWVGDVRTYDFKNHSAIVGEAPPTPTYGHVLWHGFTLPQGGIGYWGAVTTKKIVGDPGLSGLNDPGLLGVKGPRGPHIIVEEQTTYYFFGPNGNLYVGSGPGTLAEGTLIGDASNYDFKKGGNQISSPAPIKPPKPISTPPPAANGEGSVSTASPSPSKKPIVHTPPYNPVTPPTIPKSIVTRLLSSANASTTPSKVLTGHARLSTISTTGVNAEKPRVSVVA</sequence>
<organism evidence="2">
    <name type="scientific">mine drainage metagenome</name>
    <dbReference type="NCBI Taxonomy" id="410659"/>
    <lineage>
        <taxon>unclassified sequences</taxon>
        <taxon>metagenomes</taxon>
        <taxon>ecological metagenomes</taxon>
    </lineage>
</organism>
<accession>E6PCM0</accession>
<feature type="compositionally biased region" description="Polar residues" evidence="1">
    <location>
        <begin position="711"/>
        <end position="720"/>
    </location>
</feature>
<dbReference type="EMBL" id="CABL01000001">
    <property type="protein sequence ID" value="CBH74204.1"/>
    <property type="molecule type" value="Genomic_DNA"/>
</dbReference>
<dbReference type="AlphaFoldDB" id="E6PCM0"/>
<evidence type="ECO:0000256" key="1">
    <source>
        <dbReference type="SAM" id="MobiDB-lite"/>
    </source>
</evidence>
<evidence type="ECO:0000313" key="2">
    <source>
        <dbReference type="EMBL" id="CBH74204.1"/>
    </source>
</evidence>
<name>E6PCM0_9ZZZZ</name>
<reference evidence="2" key="1">
    <citation type="submission" date="2009-10" db="EMBL/GenBank/DDBJ databases">
        <title>Diversity of trophic interactions inside an arsenic-rich microbial ecosystem.</title>
        <authorList>
            <person name="Bertin P.N."/>
            <person name="Heinrich-Salmeron A."/>
            <person name="Pelletier E."/>
            <person name="Goulhen-Chollet F."/>
            <person name="Arsene-Ploetze F."/>
            <person name="Gallien S."/>
            <person name="Calteau A."/>
            <person name="Vallenet D."/>
            <person name="Casiot C."/>
            <person name="Chane-Woon-Ming B."/>
            <person name="Giloteaux L."/>
            <person name="Barakat M."/>
            <person name="Bonnefoy V."/>
            <person name="Bruneel O."/>
            <person name="Chandler M."/>
            <person name="Cleiss J."/>
            <person name="Duran R."/>
            <person name="Elbaz-Poulichet F."/>
            <person name="Fonknechten N."/>
            <person name="Lauga B."/>
            <person name="Mornico D."/>
            <person name="Ortet P."/>
            <person name="Schaeffer C."/>
            <person name="Siguier P."/>
            <person name="Alexander Thil Smith A."/>
            <person name="Van Dorsselaer A."/>
            <person name="Weissenbach J."/>
            <person name="Medigue C."/>
            <person name="Le Paslier D."/>
        </authorList>
    </citation>
    <scope>NUCLEOTIDE SEQUENCE</scope>
</reference>